<gene>
    <name evidence="1" type="ORF">UFOVP620_45</name>
</gene>
<evidence type="ECO:0000313" key="1">
    <source>
        <dbReference type="EMBL" id="CAB4153013.1"/>
    </source>
</evidence>
<reference evidence="1" key="1">
    <citation type="submission" date="2020-04" db="EMBL/GenBank/DDBJ databases">
        <authorList>
            <person name="Chiriac C."/>
            <person name="Salcher M."/>
            <person name="Ghai R."/>
            <person name="Kavagutti S V."/>
        </authorList>
    </citation>
    <scope>NUCLEOTIDE SEQUENCE</scope>
</reference>
<sequence>MNLKDLKIAFEHTTGEVEIIIAGLRKLPMEVVQELHDRMIKDANAKVQEYIAENTPEVEDTTVQ</sequence>
<organism evidence="1">
    <name type="scientific">uncultured Caudovirales phage</name>
    <dbReference type="NCBI Taxonomy" id="2100421"/>
    <lineage>
        <taxon>Viruses</taxon>
        <taxon>Duplodnaviria</taxon>
        <taxon>Heunggongvirae</taxon>
        <taxon>Uroviricota</taxon>
        <taxon>Caudoviricetes</taxon>
        <taxon>Peduoviridae</taxon>
        <taxon>Maltschvirus</taxon>
        <taxon>Maltschvirus maltsch</taxon>
    </lineage>
</organism>
<protein>
    <submittedName>
        <fullName evidence="1">Uncharacterized protein</fullName>
    </submittedName>
</protein>
<name>A0A6J5N730_9CAUD</name>
<proteinExistence type="predicted"/>
<dbReference type="EMBL" id="LR796576">
    <property type="protein sequence ID" value="CAB4153013.1"/>
    <property type="molecule type" value="Genomic_DNA"/>
</dbReference>
<accession>A0A6J5N730</accession>